<dbReference type="PANTHER" id="PTHR43245">
    <property type="entry name" value="BIFUNCTIONAL POLYMYXIN RESISTANCE PROTEIN ARNA"/>
    <property type="match status" value="1"/>
</dbReference>
<dbReference type="InterPro" id="IPR001509">
    <property type="entry name" value="Epimerase_deHydtase"/>
</dbReference>
<dbReference type="Pfam" id="PF01370">
    <property type="entry name" value="Epimerase"/>
    <property type="match status" value="1"/>
</dbReference>
<dbReference type="RefSeq" id="WP_073277474.1">
    <property type="nucleotide sequence ID" value="NZ_FRAC01000015.1"/>
</dbReference>
<dbReference type="OrthoDB" id="9808602at2"/>
<protein>
    <submittedName>
        <fullName evidence="2">UDP-glucose 4-epimerase</fullName>
    </submittedName>
</protein>
<proteinExistence type="predicted"/>
<name>A0A1M6UGG7_9FIRM</name>
<dbReference type="SUPFAM" id="SSF51735">
    <property type="entry name" value="NAD(P)-binding Rossmann-fold domains"/>
    <property type="match status" value="1"/>
</dbReference>
<dbReference type="AlphaFoldDB" id="A0A1M6UGG7"/>
<sequence length="264" mass="30573">MKRVLVIGANSYIGKKFYEYVGSLNEKLIEIDMVSAADGSWEKVDFSLYDTVLHLSAIVHRKENKKMKDLYEKINHNLPVSIASKAKDNHVKQFIFMSTVAVYGDINGCITKDTIPKPLSLYGRSKLYAEDDIQKFKNIDFKIAIIRSPMVYGEGCKGNYQRLSKLAAFTPVFPNYHNKRSKIHVDKLNYYLLDIILHAKEGLFYPQDKEYGDTCAQIIDIRKRMGKKTYLTMIFNGFIRYLEKRVGIINKMFGDLYYDIDILI</sequence>
<reference evidence="2 3" key="1">
    <citation type="submission" date="2016-11" db="EMBL/GenBank/DDBJ databases">
        <authorList>
            <person name="Jaros S."/>
            <person name="Januszkiewicz K."/>
            <person name="Wedrychowicz H."/>
        </authorList>
    </citation>
    <scope>NUCLEOTIDE SEQUENCE [LARGE SCALE GENOMIC DNA]</scope>
    <source>
        <strain evidence="2 3">DSM 15929</strain>
    </source>
</reference>
<dbReference type="InterPro" id="IPR036291">
    <property type="entry name" value="NAD(P)-bd_dom_sf"/>
</dbReference>
<feature type="domain" description="NAD-dependent epimerase/dehydratase" evidence="1">
    <location>
        <begin position="4"/>
        <end position="161"/>
    </location>
</feature>
<dbReference type="PANTHER" id="PTHR43245:SF58">
    <property type="entry name" value="BLL5923 PROTEIN"/>
    <property type="match status" value="1"/>
</dbReference>
<keyword evidence="3" id="KW-1185">Reference proteome</keyword>
<evidence type="ECO:0000313" key="2">
    <source>
        <dbReference type="EMBL" id="SHK68261.1"/>
    </source>
</evidence>
<accession>A0A1M6UGG7</accession>
<evidence type="ECO:0000313" key="3">
    <source>
        <dbReference type="Proteomes" id="UP000184386"/>
    </source>
</evidence>
<dbReference type="InterPro" id="IPR050177">
    <property type="entry name" value="Lipid_A_modif_metabolic_enz"/>
</dbReference>
<dbReference type="Proteomes" id="UP000184386">
    <property type="component" value="Unassembled WGS sequence"/>
</dbReference>
<dbReference type="EMBL" id="FRAC01000015">
    <property type="protein sequence ID" value="SHK68261.1"/>
    <property type="molecule type" value="Genomic_DNA"/>
</dbReference>
<organism evidence="2 3">
    <name type="scientific">Anaerocolumna jejuensis DSM 15929</name>
    <dbReference type="NCBI Taxonomy" id="1121322"/>
    <lineage>
        <taxon>Bacteria</taxon>
        <taxon>Bacillati</taxon>
        <taxon>Bacillota</taxon>
        <taxon>Clostridia</taxon>
        <taxon>Lachnospirales</taxon>
        <taxon>Lachnospiraceae</taxon>
        <taxon>Anaerocolumna</taxon>
    </lineage>
</organism>
<dbReference type="Gene3D" id="3.40.50.720">
    <property type="entry name" value="NAD(P)-binding Rossmann-like Domain"/>
    <property type="match status" value="1"/>
</dbReference>
<gene>
    <name evidence="2" type="ORF">SAMN02745136_03075</name>
</gene>
<evidence type="ECO:0000259" key="1">
    <source>
        <dbReference type="Pfam" id="PF01370"/>
    </source>
</evidence>
<dbReference type="STRING" id="1121322.SAMN02745136_03075"/>